<gene>
    <name evidence="1" type="ORF">J1N35_002053</name>
</gene>
<proteinExistence type="predicted"/>
<dbReference type="EMBL" id="JAIQCV010000001">
    <property type="protein sequence ID" value="KAH1130675.1"/>
    <property type="molecule type" value="Genomic_DNA"/>
</dbReference>
<protein>
    <submittedName>
        <fullName evidence="1">Uncharacterized protein</fullName>
    </submittedName>
</protein>
<name>A0A9D3WJV6_9ROSI</name>
<reference evidence="1 2" key="1">
    <citation type="journal article" date="2021" name="Plant Biotechnol. J.">
        <title>Multi-omics assisted identification of the key and species-specific regulatory components of drought-tolerant mechanisms in Gossypium stocksii.</title>
        <authorList>
            <person name="Yu D."/>
            <person name="Ke L."/>
            <person name="Zhang D."/>
            <person name="Wu Y."/>
            <person name="Sun Y."/>
            <person name="Mei J."/>
            <person name="Sun J."/>
            <person name="Sun Y."/>
        </authorList>
    </citation>
    <scope>NUCLEOTIDE SEQUENCE [LARGE SCALE GENOMIC DNA]</scope>
    <source>
        <strain evidence="2">cv. E1</strain>
        <tissue evidence="1">Leaf</tissue>
    </source>
</reference>
<organism evidence="1 2">
    <name type="scientific">Gossypium stocksii</name>
    <dbReference type="NCBI Taxonomy" id="47602"/>
    <lineage>
        <taxon>Eukaryota</taxon>
        <taxon>Viridiplantae</taxon>
        <taxon>Streptophyta</taxon>
        <taxon>Embryophyta</taxon>
        <taxon>Tracheophyta</taxon>
        <taxon>Spermatophyta</taxon>
        <taxon>Magnoliopsida</taxon>
        <taxon>eudicotyledons</taxon>
        <taxon>Gunneridae</taxon>
        <taxon>Pentapetalae</taxon>
        <taxon>rosids</taxon>
        <taxon>malvids</taxon>
        <taxon>Malvales</taxon>
        <taxon>Malvaceae</taxon>
        <taxon>Malvoideae</taxon>
        <taxon>Gossypium</taxon>
    </lineage>
</organism>
<evidence type="ECO:0000313" key="2">
    <source>
        <dbReference type="Proteomes" id="UP000828251"/>
    </source>
</evidence>
<dbReference type="AlphaFoldDB" id="A0A9D3WJV6"/>
<keyword evidence="2" id="KW-1185">Reference proteome</keyword>
<feature type="non-terminal residue" evidence="1">
    <location>
        <position position="1"/>
    </location>
</feature>
<accession>A0A9D3WJV6</accession>
<dbReference type="Proteomes" id="UP000828251">
    <property type="component" value="Unassembled WGS sequence"/>
</dbReference>
<evidence type="ECO:0000313" key="1">
    <source>
        <dbReference type="EMBL" id="KAH1130675.1"/>
    </source>
</evidence>
<comment type="caution">
    <text evidence="1">The sequence shown here is derived from an EMBL/GenBank/DDBJ whole genome shotgun (WGS) entry which is preliminary data.</text>
</comment>
<sequence>IGLARVAYTAWPKTHTSVRHIRVGQHAQPGLARVAHVATLIPSHGLVLHAANHMVRHTLV</sequence>